<dbReference type="GO" id="GO:0032259">
    <property type="term" value="P:methylation"/>
    <property type="evidence" value="ECO:0007669"/>
    <property type="project" value="UniProtKB-KW"/>
</dbReference>
<dbReference type="GO" id="GO:0008168">
    <property type="term" value="F:methyltransferase activity"/>
    <property type="evidence" value="ECO:0007669"/>
    <property type="project" value="UniProtKB-KW"/>
</dbReference>
<dbReference type="CDD" id="cd02440">
    <property type="entry name" value="AdoMet_MTases"/>
    <property type="match status" value="1"/>
</dbReference>
<dbReference type="InterPro" id="IPR013216">
    <property type="entry name" value="Methyltransf_11"/>
</dbReference>
<reference evidence="11 12" key="1">
    <citation type="submission" date="2023-07" db="EMBL/GenBank/DDBJ databases">
        <title>Genomic Encyclopedia of Type Strains, Phase IV (KMG-IV): sequencing the most valuable type-strain genomes for metagenomic binning, comparative biology and taxonomic classification.</title>
        <authorList>
            <person name="Goeker M."/>
        </authorList>
    </citation>
    <scope>NUCLEOTIDE SEQUENCE [LARGE SCALE GENOMIC DNA]</scope>
    <source>
        <strain evidence="11 12">DSM 23837</strain>
    </source>
</reference>
<evidence type="ECO:0000256" key="7">
    <source>
        <dbReference type="ARBA" id="ARBA00047943"/>
    </source>
</evidence>
<dbReference type="InterPro" id="IPR029063">
    <property type="entry name" value="SAM-dependent_MTases_sf"/>
</dbReference>
<dbReference type="InterPro" id="IPR025714">
    <property type="entry name" value="Methyltranfer_dom"/>
</dbReference>
<dbReference type="Pfam" id="PF08241">
    <property type="entry name" value="Methyltransf_11"/>
    <property type="match status" value="1"/>
</dbReference>
<keyword evidence="12" id="KW-1185">Reference proteome</keyword>
<evidence type="ECO:0000256" key="3">
    <source>
        <dbReference type="ARBA" id="ARBA00034487"/>
    </source>
</evidence>
<dbReference type="PANTHER" id="PTHR43675">
    <property type="entry name" value="ARSENITE METHYLTRANSFERASE"/>
    <property type="match status" value="1"/>
</dbReference>
<dbReference type="EMBL" id="JAUSTT010000006">
    <property type="protein sequence ID" value="MDQ0175455.1"/>
    <property type="molecule type" value="Genomic_DNA"/>
</dbReference>
<dbReference type="PANTHER" id="PTHR43675:SF8">
    <property type="entry name" value="ARSENITE METHYLTRANSFERASE"/>
    <property type="match status" value="1"/>
</dbReference>
<dbReference type="Gene3D" id="3.40.50.150">
    <property type="entry name" value="Vaccinia Virus protein VP39"/>
    <property type="match status" value="2"/>
</dbReference>
<dbReference type="SUPFAM" id="SSF53335">
    <property type="entry name" value="S-adenosyl-L-methionine-dependent methyltransferases"/>
    <property type="match status" value="1"/>
</dbReference>
<organism evidence="11 12">
    <name type="scientific">Bacillus chungangensis</name>
    <dbReference type="NCBI Taxonomy" id="587633"/>
    <lineage>
        <taxon>Bacteria</taxon>
        <taxon>Bacillati</taxon>
        <taxon>Bacillota</taxon>
        <taxon>Bacilli</taxon>
        <taxon>Bacillales</taxon>
        <taxon>Bacillaceae</taxon>
        <taxon>Bacillus</taxon>
    </lineage>
</organism>
<dbReference type="EC" id="2.1.1.137" evidence="4"/>
<evidence type="ECO:0000256" key="4">
    <source>
        <dbReference type="ARBA" id="ARBA00034521"/>
    </source>
</evidence>
<evidence type="ECO:0000313" key="12">
    <source>
        <dbReference type="Proteomes" id="UP001223586"/>
    </source>
</evidence>
<evidence type="ECO:0000256" key="5">
    <source>
        <dbReference type="ARBA" id="ARBA00034545"/>
    </source>
</evidence>
<feature type="domain" description="Methyltransferase" evidence="10">
    <location>
        <begin position="57"/>
        <end position="159"/>
    </location>
</feature>
<accession>A0ABT9WRS9</accession>
<sequence length="388" mass="43727">MSKSIDDAVKERYSNAAKEYEKGLCCPVDYDPQYLKVIPQEVLEIDYGCGDPLSAVKEGEIVLDLGSGGGKVAFIVSQIVGPKGKVIGVDINDEMLKLSRNATPIVADRIGYNNVEFRKGKIQDLQLDYEKLDSLLKTNPVKTSEDLENLTKKIEKLKKIEPLIEDNSIDIVISNCVLNLVSTEDKEKLFKEIYRVLKPGGRAVISDIVSNNDVPIEMQQDTELWSGCYSGAIREDRFLNAFANTNFYGITLDKREETWTTIHDISFRSITITAYKGKEGPCLDRKQSVIYRGPFKEVLDDDGHVFERGKKSRVCDKTYKIMKREPYKKFFDFVDPIDPVAIEDALPMQKGHAQELQSPGNDKLKSKNDEYILTSETVTSDCNSNCDC</sequence>
<dbReference type="InterPro" id="IPR026669">
    <property type="entry name" value="Arsenite_MeTrfase-like"/>
</dbReference>
<protein>
    <recommendedName>
        <fullName evidence="5">Arsenite methyltransferase</fullName>
        <ecNumber evidence="4">2.1.1.137</ecNumber>
    </recommendedName>
</protein>
<keyword evidence="2" id="KW-0949">S-adenosyl-L-methionine</keyword>
<comment type="similarity">
    <text evidence="3">Belongs to the methyltransferase superfamily. Arsenite methyltransferase family.</text>
</comment>
<comment type="catalytic activity">
    <reaction evidence="7">
        <text>arsenic triglutathione + 2 [thioredoxin]-dithiol + 2 S-adenosyl-L-methionine + H2O = dimethylarsinous acid + 2 [thioredoxin]-disulfide + 3 glutathione + 2 S-adenosyl-L-homocysteine + 2 H(+)</text>
        <dbReference type="Rhea" id="RHEA:69464"/>
        <dbReference type="Rhea" id="RHEA-COMP:10698"/>
        <dbReference type="Rhea" id="RHEA-COMP:10700"/>
        <dbReference type="ChEBI" id="CHEBI:15377"/>
        <dbReference type="ChEBI" id="CHEBI:15378"/>
        <dbReference type="ChEBI" id="CHEBI:23808"/>
        <dbReference type="ChEBI" id="CHEBI:29950"/>
        <dbReference type="ChEBI" id="CHEBI:50058"/>
        <dbReference type="ChEBI" id="CHEBI:57856"/>
        <dbReference type="ChEBI" id="CHEBI:57925"/>
        <dbReference type="ChEBI" id="CHEBI:59789"/>
        <dbReference type="ChEBI" id="CHEBI:183640"/>
        <dbReference type="EC" id="2.1.1.137"/>
    </reaction>
</comment>
<dbReference type="Gene3D" id="3.40.5.100">
    <property type="match status" value="1"/>
</dbReference>
<dbReference type="Proteomes" id="UP001223586">
    <property type="component" value="Unassembled WGS sequence"/>
</dbReference>
<comment type="caution">
    <text evidence="11">The sequence shown here is derived from an EMBL/GenBank/DDBJ whole genome shotgun (WGS) entry which is preliminary data.</text>
</comment>
<evidence type="ECO:0000313" key="11">
    <source>
        <dbReference type="EMBL" id="MDQ0175455.1"/>
    </source>
</evidence>
<evidence type="ECO:0000259" key="9">
    <source>
        <dbReference type="Pfam" id="PF08241"/>
    </source>
</evidence>
<evidence type="ECO:0000256" key="6">
    <source>
        <dbReference type="ARBA" id="ARBA00047941"/>
    </source>
</evidence>
<keyword evidence="1" id="KW-0808">Transferase</keyword>
<dbReference type="Pfam" id="PF13847">
    <property type="entry name" value="Methyltransf_31"/>
    <property type="match status" value="1"/>
</dbReference>
<name>A0ABT9WRS9_9BACI</name>
<evidence type="ECO:0000256" key="8">
    <source>
        <dbReference type="ARBA" id="ARBA00048428"/>
    </source>
</evidence>
<feature type="domain" description="Methyltransferase type 11" evidence="9">
    <location>
        <begin position="164"/>
        <end position="205"/>
    </location>
</feature>
<evidence type="ECO:0000256" key="1">
    <source>
        <dbReference type="ARBA" id="ARBA00022679"/>
    </source>
</evidence>
<comment type="catalytic activity">
    <reaction evidence="6">
        <text>arsenic triglutathione + [thioredoxin]-dithiol + S-adenosyl-L-methionine + 2 H2O = methylarsonous acid + [thioredoxin]-disulfide + 3 glutathione + S-adenosyl-L-homocysteine + H(+)</text>
        <dbReference type="Rhea" id="RHEA:69460"/>
        <dbReference type="Rhea" id="RHEA-COMP:10698"/>
        <dbReference type="Rhea" id="RHEA-COMP:10700"/>
        <dbReference type="ChEBI" id="CHEBI:15377"/>
        <dbReference type="ChEBI" id="CHEBI:15378"/>
        <dbReference type="ChEBI" id="CHEBI:17826"/>
        <dbReference type="ChEBI" id="CHEBI:29950"/>
        <dbReference type="ChEBI" id="CHEBI:50058"/>
        <dbReference type="ChEBI" id="CHEBI:57856"/>
        <dbReference type="ChEBI" id="CHEBI:57925"/>
        <dbReference type="ChEBI" id="CHEBI:59789"/>
        <dbReference type="ChEBI" id="CHEBI:183640"/>
        <dbReference type="EC" id="2.1.1.137"/>
    </reaction>
</comment>
<evidence type="ECO:0000259" key="10">
    <source>
        <dbReference type="Pfam" id="PF13847"/>
    </source>
</evidence>
<gene>
    <name evidence="11" type="ORF">J2S08_001289</name>
</gene>
<proteinExistence type="inferred from homology"/>
<keyword evidence="11" id="KW-0489">Methyltransferase</keyword>
<dbReference type="RefSeq" id="WP_307227786.1">
    <property type="nucleotide sequence ID" value="NZ_JAUSTT010000006.1"/>
</dbReference>
<comment type="catalytic activity">
    <reaction evidence="8">
        <text>arsenic triglutathione + 3 [thioredoxin]-dithiol + 3 S-adenosyl-L-methionine = trimethylarsine + 3 [thioredoxin]-disulfide + 3 glutathione + 3 S-adenosyl-L-homocysteine + 3 H(+)</text>
        <dbReference type="Rhea" id="RHEA:69432"/>
        <dbReference type="Rhea" id="RHEA-COMP:10698"/>
        <dbReference type="Rhea" id="RHEA-COMP:10700"/>
        <dbReference type="ChEBI" id="CHEBI:15378"/>
        <dbReference type="ChEBI" id="CHEBI:27130"/>
        <dbReference type="ChEBI" id="CHEBI:29950"/>
        <dbReference type="ChEBI" id="CHEBI:50058"/>
        <dbReference type="ChEBI" id="CHEBI:57856"/>
        <dbReference type="ChEBI" id="CHEBI:57925"/>
        <dbReference type="ChEBI" id="CHEBI:59789"/>
        <dbReference type="ChEBI" id="CHEBI:183640"/>
        <dbReference type="EC" id="2.1.1.137"/>
    </reaction>
</comment>
<evidence type="ECO:0000256" key="2">
    <source>
        <dbReference type="ARBA" id="ARBA00022691"/>
    </source>
</evidence>